<reference evidence="1 2" key="1">
    <citation type="submission" date="2018-01" db="EMBL/GenBank/DDBJ databases">
        <title>Whole genome analyses suggest that Burkholderia sensu lato contains two further novel genera in the rhizoxinica-symbiotica group Mycetohabitans gen. nov., and Trinickia gen. nov.: implications for the evolution of diazotrophy and nodulation in the Burkholderiaceae.</title>
        <authorList>
            <person name="Estrada-de los Santos P."/>
            <person name="Palmer M."/>
            <person name="Chavez-Ramirez B."/>
            <person name="Beukes C."/>
            <person name="Steenkamp E.T."/>
            <person name="Hirsch A.M."/>
            <person name="Manyaka P."/>
            <person name="Maluk M."/>
            <person name="Lafos M."/>
            <person name="Crook M."/>
            <person name="Gross E."/>
            <person name="Simon M.F."/>
            <person name="Bueno dos Reis Junior F."/>
            <person name="Poole P.S."/>
            <person name="Venter S.N."/>
            <person name="James E.K."/>
        </authorList>
    </citation>
    <scope>NUCLEOTIDE SEQUENCE [LARGE SCALE GENOMIC DNA]</scope>
    <source>
        <strain evidence="1 2">GP25-8</strain>
    </source>
</reference>
<dbReference type="EMBL" id="PNYB01000027">
    <property type="protein sequence ID" value="PMS17989.1"/>
    <property type="molecule type" value="Genomic_DNA"/>
</dbReference>
<comment type="caution">
    <text evidence="1">The sequence shown here is derived from an EMBL/GenBank/DDBJ whole genome shotgun (WGS) entry which is preliminary data.</text>
</comment>
<dbReference type="InterPro" id="IPR029063">
    <property type="entry name" value="SAM-dependent_MTases_sf"/>
</dbReference>
<dbReference type="AlphaFoldDB" id="A0A2N7VLG7"/>
<dbReference type="CDD" id="cd02440">
    <property type="entry name" value="AdoMet_MTases"/>
    <property type="match status" value="1"/>
</dbReference>
<dbReference type="Gene3D" id="3.40.50.150">
    <property type="entry name" value="Vaccinia Virus protein VP39"/>
    <property type="match status" value="1"/>
</dbReference>
<proteinExistence type="predicted"/>
<evidence type="ECO:0000313" key="2">
    <source>
        <dbReference type="Proteomes" id="UP000235347"/>
    </source>
</evidence>
<gene>
    <name evidence="1" type="primary">metW</name>
    <name evidence="1" type="ORF">C0Z19_23545</name>
</gene>
<dbReference type="Pfam" id="PF07021">
    <property type="entry name" value="MetW"/>
    <property type="match status" value="1"/>
</dbReference>
<dbReference type="RefSeq" id="WP_102612253.1">
    <property type="nucleotide sequence ID" value="NZ_CADIKD010000023.1"/>
</dbReference>
<keyword evidence="2" id="KW-1185">Reference proteome</keyword>
<dbReference type="NCBIfam" id="TIGR02081">
    <property type="entry name" value="metW"/>
    <property type="match status" value="1"/>
</dbReference>
<organism evidence="1 2">
    <name type="scientific">Trinickia soli</name>
    <dbReference type="NCBI Taxonomy" id="380675"/>
    <lineage>
        <taxon>Bacteria</taxon>
        <taxon>Pseudomonadati</taxon>
        <taxon>Pseudomonadota</taxon>
        <taxon>Betaproteobacteria</taxon>
        <taxon>Burkholderiales</taxon>
        <taxon>Burkholderiaceae</taxon>
        <taxon>Trinickia</taxon>
    </lineage>
</organism>
<dbReference type="SUPFAM" id="SSF53335">
    <property type="entry name" value="S-adenosyl-L-methionine-dependent methyltransferases"/>
    <property type="match status" value="1"/>
</dbReference>
<dbReference type="Proteomes" id="UP000235347">
    <property type="component" value="Unassembled WGS sequence"/>
</dbReference>
<dbReference type="InterPro" id="IPR010743">
    <property type="entry name" value="Methionine_synth_MetW"/>
</dbReference>
<sequence length="209" mass="22991">MNQAAIDSLATRSDFRAIARWVEPNATVLDLGCGDGSLLALLAEELGVTGYGIEINDAGVLACVKQGVNVIQQNLEDGLRLFEDGSFDFAILSQTLQTIHQTAAILRETVRVGKECIVSFPNFGYWPHRLSVLRGRMPVSKTLPYQWHNTPNVRVLTIRDFEALAPEVGIEILDRAVLHGGKAVRWGANWRGSLAVYRVRRSSRVPAPG</sequence>
<evidence type="ECO:0000313" key="1">
    <source>
        <dbReference type="EMBL" id="PMS17989.1"/>
    </source>
</evidence>
<accession>A0A2N7VLG7</accession>
<name>A0A2N7VLG7_9BURK</name>
<protein>
    <submittedName>
        <fullName evidence="1">Methionine biosynthesis protein MetW</fullName>
    </submittedName>
</protein>